<sequence>MNKVLTPVNIIALLLLAAAGLFYYFVTLPPSVPEYDLNTGGATVSKNVRLYFNDPALEKYRTEERSLQLPVDNETTLAQLAIKALMTGPKAEGSVSTLPKTGDAPVVFTREGHYYVNIPASWQKLNYGSTAELLLICTITRTLLDLNPNNLDVAFMVEGKTVESLAGHVDLRNAFNRESCP</sequence>
<dbReference type="RefSeq" id="WP_189001846.1">
    <property type="nucleotide sequence ID" value="NZ_BMOD01000004.1"/>
</dbReference>
<feature type="domain" description="GerMN" evidence="2">
    <location>
        <begin position="78"/>
        <end position="166"/>
    </location>
</feature>
<keyword evidence="4" id="KW-1185">Reference proteome</keyword>
<dbReference type="Proteomes" id="UP000632222">
    <property type="component" value="Unassembled WGS sequence"/>
</dbReference>
<reference evidence="4" key="1">
    <citation type="journal article" date="2019" name="Int. J. Syst. Evol. Microbiol.">
        <title>The Global Catalogue of Microorganisms (GCM) 10K type strain sequencing project: providing services to taxonomists for standard genome sequencing and annotation.</title>
        <authorList>
            <consortium name="The Broad Institute Genomics Platform"/>
            <consortium name="The Broad Institute Genome Sequencing Center for Infectious Disease"/>
            <person name="Wu L."/>
            <person name="Ma J."/>
        </authorList>
    </citation>
    <scope>NUCLEOTIDE SEQUENCE [LARGE SCALE GENOMIC DNA]</scope>
    <source>
        <strain evidence="4">JCM 14370</strain>
    </source>
</reference>
<protein>
    <recommendedName>
        <fullName evidence="2">GerMN domain-containing protein</fullName>
    </recommendedName>
</protein>
<keyword evidence="1" id="KW-0472">Membrane</keyword>
<keyword evidence="1" id="KW-1133">Transmembrane helix</keyword>
<proteinExistence type="predicted"/>
<evidence type="ECO:0000313" key="3">
    <source>
        <dbReference type="EMBL" id="GGJ29329.1"/>
    </source>
</evidence>
<dbReference type="Pfam" id="PF10646">
    <property type="entry name" value="Germane"/>
    <property type="match status" value="1"/>
</dbReference>
<evidence type="ECO:0000313" key="4">
    <source>
        <dbReference type="Proteomes" id="UP000632222"/>
    </source>
</evidence>
<accession>A0ABQ2CWZ9</accession>
<feature type="transmembrane region" description="Helical" evidence="1">
    <location>
        <begin position="7"/>
        <end position="26"/>
    </location>
</feature>
<dbReference type="EMBL" id="BMOD01000004">
    <property type="protein sequence ID" value="GGJ29329.1"/>
    <property type="molecule type" value="Genomic_DNA"/>
</dbReference>
<keyword evidence="1" id="KW-0812">Transmembrane</keyword>
<dbReference type="InterPro" id="IPR019606">
    <property type="entry name" value="GerMN"/>
</dbReference>
<dbReference type="SMART" id="SM00909">
    <property type="entry name" value="Germane"/>
    <property type="match status" value="1"/>
</dbReference>
<name>A0ABQ2CWZ9_9DEIO</name>
<evidence type="ECO:0000256" key="1">
    <source>
        <dbReference type="SAM" id="Phobius"/>
    </source>
</evidence>
<gene>
    <name evidence="3" type="ORF">GCM10008938_14320</name>
</gene>
<organism evidence="3 4">
    <name type="scientific">Deinococcus roseus</name>
    <dbReference type="NCBI Taxonomy" id="392414"/>
    <lineage>
        <taxon>Bacteria</taxon>
        <taxon>Thermotogati</taxon>
        <taxon>Deinococcota</taxon>
        <taxon>Deinococci</taxon>
        <taxon>Deinococcales</taxon>
        <taxon>Deinococcaceae</taxon>
        <taxon>Deinococcus</taxon>
    </lineage>
</organism>
<comment type="caution">
    <text evidence="3">The sequence shown here is derived from an EMBL/GenBank/DDBJ whole genome shotgun (WGS) entry which is preliminary data.</text>
</comment>
<evidence type="ECO:0000259" key="2">
    <source>
        <dbReference type="SMART" id="SM00909"/>
    </source>
</evidence>